<dbReference type="GO" id="GO:0016829">
    <property type="term" value="F:lyase activity"/>
    <property type="evidence" value="ECO:0007669"/>
    <property type="project" value="UniProtKB-KW"/>
</dbReference>
<dbReference type="AlphaFoldDB" id="A0A931B8V3"/>
<dbReference type="InterPro" id="IPR000887">
    <property type="entry name" value="Aldlse_KDPG_KHG"/>
</dbReference>
<evidence type="ECO:0000313" key="6">
    <source>
        <dbReference type="EMBL" id="MBF9070797.1"/>
    </source>
</evidence>
<keyword evidence="7" id="KW-1185">Reference proteome</keyword>
<reference evidence="6" key="1">
    <citation type="submission" date="2020-11" db="EMBL/GenBank/DDBJ databases">
        <title>Isolation and identification of active actinomycetes.</title>
        <authorList>
            <person name="Yu B."/>
        </authorList>
    </citation>
    <scope>NUCLEOTIDE SEQUENCE</scope>
    <source>
        <strain evidence="6">NEAU-YB345</strain>
    </source>
</reference>
<protein>
    <submittedName>
        <fullName evidence="6">Bifunctional 4-hydroxy-2-oxoglutarate aldolase/2-dehydro-3-deoxy-phosphogluconate aldolase</fullName>
    </submittedName>
</protein>
<dbReference type="Gene3D" id="3.20.20.70">
    <property type="entry name" value="Aldolase class I"/>
    <property type="match status" value="1"/>
</dbReference>
<proteinExistence type="inferred from homology"/>
<evidence type="ECO:0000313" key="7">
    <source>
        <dbReference type="Proteomes" id="UP000657385"/>
    </source>
</evidence>
<dbReference type="PANTHER" id="PTHR30246">
    <property type="entry name" value="2-KETO-3-DEOXY-6-PHOSPHOGLUCONATE ALDOLASE"/>
    <property type="match status" value="1"/>
</dbReference>
<dbReference type="RefSeq" id="WP_196195955.1">
    <property type="nucleotide sequence ID" value="NZ_JADPRT010000009.1"/>
</dbReference>
<dbReference type="Pfam" id="PF01081">
    <property type="entry name" value="Aldolase"/>
    <property type="match status" value="1"/>
</dbReference>
<dbReference type="SUPFAM" id="SSF51569">
    <property type="entry name" value="Aldolase"/>
    <property type="match status" value="1"/>
</dbReference>
<dbReference type="EMBL" id="JADPRT010000009">
    <property type="protein sequence ID" value="MBF9070797.1"/>
    <property type="molecule type" value="Genomic_DNA"/>
</dbReference>
<name>A0A931B8V3_9ACTN</name>
<gene>
    <name evidence="6" type="ORF">I2501_22525</name>
</gene>
<comment type="similarity">
    <text evidence="2">Belongs to the KHG/KDPG aldolase family.</text>
</comment>
<evidence type="ECO:0000256" key="4">
    <source>
        <dbReference type="ARBA" id="ARBA00023239"/>
    </source>
</evidence>
<evidence type="ECO:0000256" key="5">
    <source>
        <dbReference type="ARBA" id="ARBA00023277"/>
    </source>
</evidence>
<dbReference type="Proteomes" id="UP000657385">
    <property type="component" value="Unassembled WGS sequence"/>
</dbReference>
<dbReference type="PANTHER" id="PTHR30246:SF1">
    <property type="entry name" value="2-DEHYDRO-3-DEOXY-6-PHOSPHOGALACTONATE ALDOLASE-RELATED"/>
    <property type="match status" value="1"/>
</dbReference>
<accession>A0A931B8V3</accession>
<comment type="caution">
    <text evidence="6">The sequence shown here is derived from an EMBL/GenBank/DDBJ whole genome shotgun (WGS) entry which is preliminary data.</text>
</comment>
<evidence type="ECO:0000256" key="3">
    <source>
        <dbReference type="ARBA" id="ARBA00011233"/>
    </source>
</evidence>
<evidence type="ECO:0000256" key="1">
    <source>
        <dbReference type="ARBA" id="ARBA00004761"/>
    </source>
</evidence>
<sequence>MPILELLREDRLLAVLRGTDADALVSCASVLADSGVRVVELTLSSPAGLDALRRCNAELAGEVLLGAGTVLDGAQAQAAVEAGARFLVTPGVAEEVLAVGRALDVPVLCGALTPTEVMAAVRLGAAAVKVFPISAMGGPRYLRDLRAPFPGTEFIAIGGVELTDVPQYLDAGALAVGVGSPLLGPAAGDTGWEAQDGLARRARDYLASARPRAIRR</sequence>
<keyword evidence="5" id="KW-0119">Carbohydrate metabolism</keyword>
<dbReference type="CDD" id="cd00452">
    <property type="entry name" value="KDPG_aldolase"/>
    <property type="match status" value="1"/>
</dbReference>
<dbReference type="InterPro" id="IPR013785">
    <property type="entry name" value="Aldolase_TIM"/>
</dbReference>
<comment type="subunit">
    <text evidence="3">Homotrimer.</text>
</comment>
<evidence type="ECO:0000256" key="2">
    <source>
        <dbReference type="ARBA" id="ARBA00006906"/>
    </source>
</evidence>
<organism evidence="6 7">
    <name type="scientific">Streptacidiphilus fuscans</name>
    <dbReference type="NCBI Taxonomy" id="2789292"/>
    <lineage>
        <taxon>Bacteria</taxon>
        <taxon>Bacillati</taxon>
        <taxon>Actinomycetota</taxon>
        <taxon>Actinomycetes</taxon>
        <taxon>Kitasatosporales</taxon>
        <taxon>Streptomycetaceae</taxon>
        <taxon>Streptacidiphilus</taxon>
    </lineage>
</organism>
<dbReference type="NCBIfam" id="TIGR01182">
    <property type="entry name" value="eda"/>
    <property type="match status" value="1"/>
</dbReference>
<keyword evidence="4" id="KW-0456">Lyase</keyword>
<comment type="pathway">
    <text evidence="1">Carbohydrate acid metabolism.</text>
</comment>